<keyword evidence="10" id="KW-1185">Reference proteome</keyword>
<dbReference type="PIRSF" id="PIRSF000139">
    <property type="entry name" value="Glc_ox_4Fe-4S"/>
    <property type="match status" value="1"/>
</dbReference>
<dbReference type="GO" id="GO:0046872">
    <property type="term" value="F:metal ion binding"/>
    <property type="evidence" value="ECO:0007669"/>
    <property type="project" value="UniProtKB-UniRule"/>
</dbReference>
<comment type="cofactor">
    <cofactor evidence="6">
        <name>[4Fe-4S] cluster</name>
        <dbReference type="ChEBI" id="CHEBI:49883"/>
    </cofactor>
    <text evidence="6">Binds 2 [4Fe-4S] clusters.</text>
</comment>
<evidence type="ECO:0000256" key="1">
    <source>
        <dbReference type="ARBA" id="ARBA00022485"/>
    </source>
</evidence>
<evidence type="ECO:0000256" key="5">
    <source>
        <dbReference type="ARBA" id="ARBA00023014"/>
    </source>
</evidence>
<dbReference type="GO" id="GO:0019154">
    <property type="term" value="F:glycolate dehydrogenase activity"/>
    <property type="evidence" value="ECO:0007669"/>
    <property type="project" value="UniProtKB-EC"/>
</dbReference>
<keyword evidence="6" id="KW-0249">Electron transport</keyword>
<organism evidence="9 10">
    <name type="scientific">Rugosimonospora africana</name>
    <dbReference type="NCBI Taxonomy" id="556532"/>
    <lineage>
        <taxon>Bacteria</taxon>
        <taxon>Bacillati</taxon>
        <taxon>Actinomycetota</taxon>
        <taxon>Actinomycetes</taxon>
        <taxon>Micromonosporales</taxon>
        <taxon>Micromonosporaceae</taxon>
        <taxon>Rugosimonospora</taxon>
    </lineage>
</organism>
<dbReference type="EMBL" id="BONZ01000018">
    <property type="protein sequence ID" value="GIH13897.1"/>
    <property type="molecule type" value="Genomic_DNA"/>
</dbReference>
<evidence type="ECO:0000256" key="4">
    <source>
        <dbReference type="ARBA" id="ARBA00023004"/>
    </source>
</evidence>
<accession>A0A8J3QQF6</accession>
<dbReference type="SUPFAM" id="SSF54862">
    <property type="entry name" value="4Fe-4S ferredoxins"/>
    <property type="match status" value="1"/>
</dbReference>
<feature type="domain" description="4Fe-4S ferredoxin-type" evidence="8">
    <location>
        <begin position="67"/>
        <end position="91"/>
    </location>
</feature>
<dbReference type="PANTHER" id="PTHR32479">
    <property type="entry name" value="GLYCOLATE OXIDASE IRON-SULFUR SUBUNIT"/>
    <property type="match status" value="1"/>
</dbReference>
<evidence type="ECO:0000256" key="3">
    <source>
        <dbReference type="ARBA" id="ARBA00022737"/>
    </source>
</evidence>
<keyword evidence="4 6" id="KW-0408">Iron</keyword>
<comment type="catalytic activity">
    <reaction evidence="6">
        <text>(R)-lactate + A = pyruvate + AH2</text>
        <dbReference type="Rhea" id="RHEA:15089"/>
        <dbReference type="ChEBI" id="CHEBI:13193"/>
        <dbReference type="ChEBI" id="CHEBI:15361"/>
        <dbReference type="ChEBI" id="CHEBI:16004"/>
        <dbReference type="ChEBI" id="CHEBI:17499"/>
    </reaction>
</comment>
<dbReference type="GO" id="GO:0051539">
    <property type="term" value="F:4 iron, 4 sulfur cluster binding"/>
    <property type="evidence" value="ECO:0007669"/>
    <property type="project" value="UniProtKB-UniRule"/>
</dbReference>
<dbReference type="Pfam" id="PF02754">
    <property type="entry name" value="CCG"/>
    <property type="match status" value="2"/>
</dbReference>
<dbReference type="InterPro" id="IPR017900">
    <property type="entry name" value="4Fe4S_Fe_S_CS"/>
</dbReference>
<feature type="domain" description="4Fe-4S ferredoxin-type" evidence="8">
    <location>
        <begin position="15"/>
        <end position="45"/>
    </location>
</feature>
<keyword evidence="6" id="KW-0813">Transport</keyword>
<dbReference type="InterPro" id="IPR009051">
    <property type="entry name" value="Helical_ferredxn"/>
</dbReference>
<dbReference type="RefSeq" id="WP_203917572.1">
    <property type="nucleotide sequence ID" value="NZ_BONZ01000018.1"/>
</dbReference>
<dbReference type="EC" id="1.1.99.14" evidence="6"/>
<feature type="compositionally biased region" description="Low complexity" evidence="7">
    <location>
        <begin position="154"/>
        <end position="165"/>
    </location>
</feature>
<dbReference type="InterPro" id="IPR004017">
    <property type="entry name" value="Cys_rich_dom"/>
</dbReference>
<dbReference type="Gene3D" id="1.10.1060.10">
    <property type="entry name" value="Alpha-helical ferredoxin"/>
    <property type="match status" value="1"/>
</dbReference>
<dbReference type="Pfam" id="PF13183">
    <property type="entry name" value="Fer4_8"/>
    <property type="match status" value="1"/>
</dbReference>
<comment type="function">
    <text evidence="6">Component of a complex that catalyzes the oxidation of glycolate to glyoxylate.</text>
</comment>
<evidence type="ECO:0000256" key="2">
    <source>
        <dbReference type="ARBA" id="ARBA00022723"/>
    </source>
</evidence>
<sequence length="384" mass="40753">MSERPLAAAAGGATGIFDQDLLDRCISCGFCLPACPTYKLTGDEASSPRGRITLMRALATGSLDADDATLREQSSFCLGCRACEPVCPAGVQYGQLLEQWRVHQWRGRRRPVLARLLTLAAGRRWALRVLGRVRGAAHWRPDRTGTASQPPASPAAGSPPASAGAPAGPQLMLGCFERGLFPGVSRAAAGLVPDACVPTDQGCCGALHAHNGDLAGAERLARELGDALPGRIVTTSGGCAAHLSGVLGRDRVVELSEYLAGGSFGEVRVDGRRARVALQDSCHLRNGMDVWREPRKLLRQVADYVELPSAAACCGAAGTYALLRPKDSRRVLDPKLDEIEAAGIDYLVVVNPGCQRQLIGGLRRRRSRVRVLHIAELLAMAGES</sequence>
<dbReference type="PROSITE" id="PS51379">
    <property type="entry name" value="4FE4S_FER_2"/>
    <property type="match status" value="2"/>
</dbReference>
<dbReference type="PANTHER" id="PTHR32479:SF17">
    <property type="entry name" value="GLYCOLATE OXIDASE IRON-SULFUR SUBUNIT"/>
    <property type="match status" value="1"/>
</dbReference>
<evidence type="ECO:0000259" key="8">
    <source>
        <dbReference type="PROSITE" id="PS51379"/>
    </source>
</evidence>
<proteinExistence type="predicted"/>
<keyword evidence="1 6" id="KW-0004">4Fe-4S</keyword>
<comment type="caution">
    <text evidence="9">The sequence shown here is derived from an EMBL/GenBank/DDBJ whole genome shotgun (WGS) entry which is preliminary data.</text>
</comment>
<dbReference type="InterPro" id="IPR012257">
    <property type="entry name" value="Glc_ox_4Fe-4S"/>
</dbReference>
<evidence type="ECO:0000256" key="7">
    <source>
        <dbReference type="SAM" id="MobiDB-lite"/>
    </source>
</evidence>
<keyword evidence="3" id="KW-0677">Repeat</keyword>
<dbReference type="PROSITE" id="PS00198">
    <property type="entry name" value="4FE4S_FER_1"/>
    <property type="match status" value="2"/>
</dbReference>
<gene>
    <name evidence="9" type="ORF">Raf01_20690</name>
</gene>
<dbReference type="Proteomes" id="UP000642748">
    <property type="component" value="Unassembled WGS sequence"/>
</dbReference>
<keyword evidence="5 6" id="KW-0411">Iron-sulfur</keyword>
<dbReference type="AlphaFoldDB" id="A0A8J3QQF6"/>
<name>A0A8J3QQF6_9ACTN</name>
<keyword evidence="2 6" id="KW-0479">Metal-binding</keyword>
<dbReference type="InterPro" id="IPR017896">
    <property type="entry name" value="4Fe4S_Fe-S-bd"/>
</dbReference>
<evidence type="ECO:0000313" key="10">
    <source>
        <dbReference type="Proteomes" id="UP000642748"/>
    </source>
</evidence>
<reference evidence="9" key="1">
    <citation type="submission" date="2021-01" db="EMBL/GenBank/DDBJ databases">
        <title>Whole genome shotgun sequence of Rugosimonospora africana NBRC 104875.</title>
        <authorList>
            <person name="Komaki H."/>
            <person name="Tamura T."/>
        </authorList>
    </citation>
    <scope>NUCLEOTIDE SEQUENCE</scope>
    <source>
        <strain evidence="9">NBRC 104875</strain>
    </source>
</reference>
<evidence type="ECO:0000256" key="6">
    <source>
        <dbReference type="PIRNR" id="PIRNR000139"/>
    </source>
</evidence>
<feature type="region of interest" description="Disordered" evidence="7">
    <location>
        <begin position="139"/>
        <end position="165"/>
    </location>
</feature>
<protein>
    <recommendedName>
        <fullName evidence="6">Glycolate oxidase iron-sulfur subunit</fullName>
        <ecNumber evidence="6">1.1.99.14</ecNumber>
    </recommendedName>
</protein>
<evidence type="ECO:0000313" key="9">
    <source>
        <dbReference type="EMBL" id="GIH13897.1"/>
    </source>
</evidence>
<comment type="catalytic activity">
    <reaction evidence="6">
        <text>glycolate + A = glyoxylate + AH2</text>
        <dbReference type="Rhea" id="RHEA:21264"/>
        <dbReference type="ChEBI" id="CHEBI:13193"/>
        <dbReference type="ChEBI" id="CHEBI:17499"/>
        <dbReference type="ChEBI" id="CHEBI:29805"/>
        <dbReference type="ChEBI" id="CHEBI:36655"/>
        <dbReference type="EC" id="1.1.99.14"/>
    </reaction>
</comment>